<evidence type="ECO:0000313" key="2">
    <source>
        <dbReference type="Proteomes" id="UP000010797"/>
    </source>
</evidence>
<keyword evidence="2" id="KW-1185">Reference proteome</keyword>
<protein>
    <submittedName>
        <fullName evidence="1">YtxC-like family protein</fullName>
    </submittedName>
</protein>
<dbReference type="EMBL" id="CP003344">
    <property type="protein sequence ID" value="AGA67709.1"/>
    <property type="molecule type" value="Genomic_DNA"/>
</dbReference>
<dbReference type="Pfam" id="PF08812">
    <property type="entry name" value="YtxC"/>
    <property type="match status" value="1"/>
</dbReference>
<dbReference type="Proteomes" id="UP000010797">
    <property type="component" value="Chromosome"/>
</dbReference>
<dbReference type="InterPro" id="IPR014199">
    <property type="entry name" value="Spore_YtxC"/>
</dbReference>
<dbReference type="OrthoDB" id="2986513at2"/>
<reference evidence="2" key="1">
    <citation type="submission" date="2012-02" db="EMBL/GenBank/DDBJ databases">
        <title>Complete sequence of Desulfitobacterium dichloroeliminans LMG P-21439.</title>
        <authorList>
            <person name="Lucas S."/>
            <person name="Han J."/>
            <person name="Lapidus A."/>
            <person name="Cheng J.-F."/>
            <person name="Goodwin L."/>
            <person name="Pitluck S."/>
            <person name="Peters L."/>
            <person name="Ovchinnikova G."/>
            <person name="Teshima H."/>
            <person name="Detter J.C."/>
            <person name="Han C."/>
            <person name="Tapia R."/>
            <person name="Land M."/>
            <person name="Hauser L."/>
            <person name="Kyrpides N."/>
            <person name="Ivanova N."/>
            <person name="Pagani I."/>
            <person name="Kruse T."/>
            <person name="de Vos W.M."/>
            <person name="Boon N."/>
            <person name="Smidt H."/>
            <person name="Woyke T."/>
        </authorList>
    </citation>
    <scope>NUCLEOTIDE SEQUENCE [LARGE SCALE GENOMIC DNA]</scope>
    <source>
        <strain evidence="2">LMG P-21439 / DCA1</strain>
    </source>
</reference>
<dbReference type="RefSeq" id="WP_015260716.1">
    <property type="nucleotide sequence ID" value="NC_019903.1"/>
</dbReference>
<gene>
    <name evidence="1" type="ordered locus">Desdi_0149</name>
</gene>
<dbReference type="eggNOG" id="ENOG5031S9P">
    <property type="taxonomic scope" value="Bacteria"/>
</dbReference>
<evidence type="ECO:0000313" key="1">
    <source>
        <dbReference type="EMBL" id="AGA67709.1"/>
    </source>
</evidence>
<dbReference type="AlphaFoldDB" id="L0F1I2"/>
<proteinExistence type="predicted"/>
<accession>L0F1I2</accession>
<organism evidence="1 2">
    <name type="scientific">Desulfitobacterium dichloroeliminans (strain LMG P-21439 / DCA1)</name>
    <dbReference type="NCBI Taxonomy" id="871963"/>
    <lineage>
        <taxon>Bacteria</taxon>
        <taxon>Bacillati</taxon>
        <taxon>Bacillota</taxon>
        <taxon>Clostridia</taxon>
        <taxon>Eubacteriales</taxon>
        <taxon>Desulfitobacteriaceae</taxon>
        <taxon>Desulfitobacterium</taxon>
    </lineage>
</organism>
<name>L0F1I2_DESDL</name>
<dbReference type="STRING" id="871963.Desdi_0149"/>
<sequence length="293" mass="34941">MEQHSVQVGTQYYRESIYERLRQLQEEENLPVVLHEYQQGKRWLIDCEFQIEAIEDIEDRETTKKIHSYYLANAIAETILLHWEKDHIRWLLRRKFKMKREEVVQVFEKALHYLNEESREWKGYRIHRKASLVNQIVKCLESQPLFDMEGFLRFRAKGYKEEINKAVSYVVNEHVIATEYVEFIQLLKHFVDSQESRVHTLHVGITKQGKFNLYNEDGKKMTKKTMDDLFFMDSSQELTYEDMLVSALIAVAPREIVLHIRYEGYQDTLQTICKVFEGRVSYCPGGCPICEKI</sequence>
<dbReference type="HOGENOM" id="CLU_066420_1_0_9"/>
<dbReference type="KEGG" id="ddl:Desdi_0149"/>